<dbReference type="InterPro" id="IPR003959">
    <property type="entry name" value="ATPase_AAA_core"/>
</dbReference>
<dbReference type="Pfam" id="PF22942">
    <property type="entry name" value="DUF7025"/>
    <property type="match status" value="1"/>
</dbReference>
<keyword evidence="4" id="KW-1185">Reference proteome</keyword>
<organism evidence="3 4">
    <name type="scientific">Stereocaulon virgatum</name>
    <dbReference type="NCBI Taxonomy" id="373712"/>
    <lineage>
        <taxon>Eukaryota</taxon>
        <taxon>Fungi</taxon>
        <taxon>Dikarya</taxon>
        <taxon>Ascomycota</taxon>
        <taxon>Pezizomycotina</taxon>
        <taxon>Lecanoromycetes</taxon>
        <taxon>OSLEUM clade</taxon>
        <taxon>Lecanoromycetidae</taxon>
        <taxon>Lecanorales</taxon>
        <taxon>Lecanorineae</taxon>
        <taxon>Stereocaulaceae</taxon>
        <taxon>Stereocaulon</taxon>
    </lineage>
</organism>
<dbReference type="Gene3D" id="3.40.50.300">
    <property type="entry name" value="P-loop containing nucleotide triphosphate hydrolases"/>
    <property type="match status" value="1"/>
</dbReference>
<dbReference type="SUPFAM" id="SSF52540">
    <property type="entry name" value="P-loop containing nucleoside triphosphate hydrolases"/>
    <property type="match status" value="1"/>
</dbReference>
<accession>A0ABR3ZW42</accession>
<comment type="caution">
    <text evidence="3">The sequence shown here is derived from an EMBL/GenBank/DDBJ whole genome shotgun (WGS) entry which is preliminary data.</text>
</comment>
<evidence type="ECO:0000313" key="4">
    <source>
        <dbReference type="Proteomes" id="UP001590950"/>
    </source>
</evidence>
<proteinExistence type="predicted"/>
<gene>
    <name evidence="3" type="ORF">N7G274_009545</name>
</gene>
<name>A0ABR3ZW42_9LECA</name>
<dbReference type="PANTHER" id="PTHR46411">
    <property type="entry name" value="FAMILY ATPASE, PUTATIVE-RELATED"/>
    <property type="match status" value="1"/>
</dbReference>
<dbReference type="Pfam" id="PF00004">
    <property type="entry name" value="AAA"/>
    <property type="match status" value="1"/>
</dbReference>
<protein>
    <recommendedName>
        <fullName evidence="2">AAA+ ATPase domain-containing protein</fullName>
    </recommendedName>
</protein>
<feature type="domain" description="AAA+ ATPase" evidence="2">
    <location>
        <begin position="439"/>
        <end position="566"/>
    </location>
</feature>
<dbReference type="Proteomes" id="UP001590950">
    <property type="component" value="Unassembled WGS sequence"/>
</dbReference>
<reference evidence="3 4" key="1">
    <citation type="submission" date="2024-09" db="EMBL/GenBank/DDBJ databases">
        <title>Rethinking Asexuality: The Enigmatic Case of Functional Sexual Genes in Lepraria (Stereocaulaceae).</title>
        <authorList>
            <person name="Doellman M."/>
            <person name="Sun Y."/>
            <person name="Barcenas-Pena A."/>
            <person name="Lumbsch H.T."/>
            <person name="Grewe F."/>
        </authorList>
    </citation>
    <scope>NUCLEOTIDE SEQUENCE [LARGE SCALE GENOMIC DNA]</scope>
    <source>
        <strain evidence="3 4">Mercado 3170</strain>
    </source>
</reference>
<dbReference type="InterPro" id="IPR054289">
    <property type="entry name" value="DUF7025"/>
</dbReference>
<evidence type="ECO:0000259" key="2">
    <source>
        <dbReference type="SMART" id="SM00382"/>
    </source>
</evidence>
<dbReference type="InterPro" id="IPR003593">
    <property type="entry name" value="AAA+_ATPase"/>
</dbReference>
<evidence type="ECO:0000313" key="3">
    <source>
        <dbReference type="EMBL" id="KAL2037820.1"/>
    </source>
</evidence>
<evidence type="ECO:0000256" key="1">
    <source>
        <dbReference type="SAM" id="MobiDB-lite"/>
    </source>
</evidence>
<dbReference type="PANTHER" id="PTHR46411:SF2">
    <property type="entry name" value="AAA+ ATPASE DOMAIN-CONTAINING PROTEIN"/>
    <property type="match status" value="1"/>
</dbReference>
<sequence length="649" mass="73238">MTNPTITRERTGESEKLVNGDGGAEDIKGSLVLAKPSPSRILRYAEVFDLRTYSTKLVKAGKPDKKLDKKKPVLVERRIINHKGQHTHTEVDVKSLALRDILIELNKDVEGLSLKKEPPLADPSLFFHSRSALKDRLSQEESRESPDSSIIADVTVALQYVEEEHGSNIASLERMLPDNEITWKLLWALFTPNTMMYHFHEFTEQPQILLMRSMKVKYRRDGSPYWLILCDMIADDGLKFGYTKTLGIASKPTDYTDLEIDQFDGARKIQDLLVYPLTYAPNSAQIKADVIARGQKYVRMVGHTFWETSGPALKEIINERYEVDRSKFTTHGRAVIDATSFRSWNPRWACIPTVHSTLDRNKLTDEQLMLCAPYAGGFGFGDKKWGGFPVSRLREVVWSNDPFDSLVIGSKQKNLIHSLVKQHSSNPTGYDDIIQGKGRGLIGLLSGNPGCGKTLTAEAVSEVTKRPLYPVSAGELGTEPEKVDQQLTSILEISHKWSAILLLDEADVFLQERDAKDVARNALVSIFLRQLEYYQGILILTTNRIANCDPAFESRIHFSIHYPDLDVSARKRIWKTFIEKAHASVGTTSKISDEDIDILAKHEMNGRQIKHTVGSARSIARENLQTLDVTHIESVLEVVEAWNVAKEWK</sequence>
<dbReference type="InterPro" id="IPR027417">
    <property type="entry name" value="P-loop_NTPase"/>
</dbReference>
<dbReference type="EMBL" id="JBEFKJ010000037">
    <property type="protein sequence ID" value="KAL2037820.1"/>
    <property type="molecule type" value="Genomic_DNA"/>
</dbReference>
<feature type="compositionally biased region" description="Basic and acidic residues" evidence="1">
    <location>
        <begin position="7"/>
        <end position="18"/>
    </location>
</feature>
<dbReference type="SMART" id="SM00382">
    <property type="entry name" value="AAA"/>
    <property type="match status" value="1"/>
</dbReference>
<feature type="region of interest" description="Disordered" evidence="1">
    <location>
        <begin position="1"/>
        <end position="22"/>
    </location>
</feature>